<comment type="caution">
    <text evidence="2">The sequence shown here is derived from an EMBL/GenBank/DDBJ whole genome shotgun (WGS) entry which is preliminary data.</text>
</comment>
<evidence type="ECO:0000313" key="2">
    <source>
        <dbReference type="EMBL" id="PXA04519.1"/>
    </source>
</evidence>
<keyword evidence="1" id="KW-0812">Transmembrane</keyword>
<dbReference type="AlphaFoldDB" id="A0A317ZL16"/>
<evidence type="ECO:0008006" key="4">
    <source>
        <dbReference type="Google" id="ProtNLM"/>
    </source>
</evidence>
<dbReference type="InParanoid" id="A0A317ZL16"/>
<accession>A0A317ZL16</accession>
<dbReference type="InterPro" id="IPR007813">
    <property type="entry name" value="PilN"/>
</dbReference>
<keyword evidence="3" id="KW-1185">Reference proteome</keyword>
<proteinExistence type="predicted"/>
<dbReference type="RefSeq" id="WP_110130328.1">
    <property type="nucleotide sequence ID" value="NZ_QHJQ01000003.1"/>
</dbReference>
<feature type="transmembrane region" description="Helical" evidence="1">
    <location>
        <begin position="226"/>
        <end position="251"/>
    </location>
</feature>
<dbReference type="Pfam" id="PF05137">
    <property type="entry name" value="PilN"/>
    <property type="match status" value="1"/>
</dbReference>
<gene>
    <name evidence="2" type="ORF">DDZ13_04910</name>
</gene>
<evidence type="ECO:0000313" key="3">
    <source>
        <dbReference type="Proteomes" id="UP000247099"/>
    </source>
</evidence>
<sequence length="386" mass="42928">MNEESTTEPEPEVSAPTPVLALPGYLFFVDRIDLPTALEPSEIDDFAELSLEGLAPFPIEQLYWGFLYSESAGSILLYAAYKERIKALGYDKLEEYLWVLPDFATLWGAHFTDRTVVLLESGDEGSEIIFPGGDTLPEGVLSHGPDAKAPELTPDYHLQLESIKVSEKGLPAFHFQAVDSGEGELPGHLAKLAPAEDELWRADVRDADFKKSERSTRKLTAWITRATGYAVLFAVFMLLLEGILFAGGLWLETRSTEIAEQAPKVRRIEDKQSLMNKLDQVAQNELRPIAILDALNKVRPEGIYFTNTVTEDQNRITVDGIANTINELNAYTESLETSGNFILREDPQILTRGGKTTFTATLDYIHTEASEPQEKDEAETNQEAEG</sequence>
<reference evidence="2 3" key="1">
    <citation type="submission" date="2018-05" db="EMBL/GenBank/DDBJ databases">
        <title>Coraliomargarita sinensis sp. nov., isolated from a marine solar saltern.</title>
        <authorList>
            <person name="Zhou L.Y."/>
        </authorList>
    </citation>
    <scope>NUCLEOTIDE SEQUENCE [LARGE SCALE GENOMIC DNA]</scope>
    <source>
        <strain evidence="2 3">WN38</strain>
    </source>
</reference>
<evidence type="ECO:0000256" key="1">
    <source>
        <dbReference type="SAM" id="Phobius"/>
    </source>
</evidence>
<dbReference type="OrthoDB" id="193427at2"/>
<name>A0A317ZL16_9BACT</name>
<dbReference type="EMBL" id="QHJQ01000003">
    <property type="protein sequence ID" value="PXA04519.1"/>
    <property type="molecule type" value="Genomic_DNA"/>
</dbReference>
<protein>
    <recommendedName>
        <fullName evidence="4">Fimbrial assembly protein</fullName>
    </recommendedName>
</protein>
<dbReference type="Proteomes" id="UP000247099">
    <property type="component" value="Unassembled WGS sequence"/>
</dbReference>
<keyword evidence="1" id="KW-0472">Membrane</keyword>
<keyword evidence="1" id="KW-1133">Transmembrane helix</keyword>
<organism evidence="2 3">
    <name type="scientific">Coraliomargarita sinensis</name>
    <dbReference type="NCBI Taxonomy" id="2174842"/>
    <lineage>
        <taxon>Bacteria</taxon>
        <taxon>Pseudomonadati</taxon>
        <taxon>Verrucomicrobiota</taxon>
        <taxon>Opitutia</taxon>
        <taxon>Puniceicoccales</taxon>
        <taxon>Coraliomargaritaceae</taxon>
        <taxon>Coraliomargarita</taxon>
    </lineage>
</organism>